<evidence type="ECO:0000256" key="6">
    <source>
        <dbReference type="ARBA" id="ARBA00022670"/>
    </source>
</evidence>
<dbReference type="Gene3D" id="2.30.250.10">
    <property type="entry name" value="Aminopeptidase i, Domain 2"/>
    <property type="match status" value="1"/>
</dbReference>
<feature type="region of interest" description="Disordered" evidence="11">
    <location>
        <begin position="272"/>
        <end position="291"/>
    </location>
</feature>
<dbReference type="GO" id="GO:0070006">
    <property type="term" value="F:metalloaminopeptidase activity"/>
    <property type="evidence" value="ECO:0007669"/>
    <property type="project" value="TreeGrafter"/>
</dbReference>
<keyword evidence="5 12" id="KW-0031">Aminopeptidase</keyword>
<organism evidence="12 13">
    <name type="scientific">Saccharomycopsis crataegensis</name>
    <dbReference type="NCBI Taxonomy" id="43959"/>
    <lineage>
        <taxon>Eukaryota</taxon>
        <taxon>Fungi</taxon>
        <taxon>Dikarya</taxon>
        <taxon>Ascomycota</taxon>
        <taxon>Saccharomycotina</taxon>
        <taxon>Saccharomycetes</taxon>
        <taxon>Saccharomycopsidaceae</taxon>
        <taxon>Saccharomycopsis</taxon>
    </lineage>
</organism>
<proteinExistence type="inferred from homology"/>
<name>A0AAV5QM44_9ASCO</name>
<dbReference type="Pfam" id="PF02127">
    <property type="entry name" value="Peptidase_M18"/>
    <property type="match status" value="1"/>
</dbReference>
<evidence type="ECO:0000256" key="10">
    <source>
        <dbReference type="ARBA" id="ARBA00023049"/>
    </source>
</evidence>
<evidence type="ECO:0000313" key="13">
    <source>
        <dbReference type="Proteomes" id="UP001360560"/>
    </source>
</evidence>
<evidence type="ECO:0000256" key="2">
    <source>
        <dbReference type="ARBA" id="ARBA00001947"/>
    </source>
</evidence>
<reference evidence="12 13" key="1">
    <citation type="journal article" date="2023" name="Elife">
        <title>Identification of key yeast species and microbe-microbe interactions impacting larval growth of Drosophila in the wild.</title>
        <authorList>
            <person name="Mure A."/>
            <person name="Sugiura Y."/>
            <person name="Maeda R."/>
            <person name="Honda K."/>
            <person name="Sakurai N."/>
            <person name="Takahashi Y."/>
            <person name="Watada M."/>
            <person name="Katoh T."/>
            <person name="Gotoh A."/>
            <person name="Gotoh Y."/>
            <person name="Taniguchi I."/>
            <person name="Nakamura K."/>
            <person name="Hayashi T."/>
            <person name="Katayama T."/>
            <person name="Uemura T."/>
            <person name="Hattori Y."/>
        </authorList>
    </citation>
    <scope>NUCLEOTIDE SEQUENCE [LARGE SCALE GENOMIC DNA]</scope>
    <source>
        <strain evidence="12 13">SC-9</strain>
    </source>
</reference>
<dbReference type="PANTHER" id="PTHR28570:SF3">
    <property type="entry name" value="ASPARTYL AMINOPEPTIDASE"/>
    <property type="match status" value="1"/>
</dbReference>
<evidence type="ECO:0000256" key="8">
    <source>
        <dbReference type="ARBA" id="ARBA00022801"/>
    </source>
</evidence>
<comment type="caution">
    <text evidence="12">The sequence shown here is derived from an EMBL/GenBank/DDBJ whole genome shotgun (WGS) entry which is preliminary data.</text>
</comment>
<dbReference type="Proteomes" id="UP001360560">
    <property type="component" value="Unassembled WGS sequence"/>
</dbReference>
<comment type="catalytic activity">
    <reaction evidence="1">
        <text>Release of an N-terminal aspartate or glutamate from a peptide, with a preference for aspartate.</text>
        <dbReference type="EC" id="3.4.11.21"/>
    </reaction>
</comment>
<protein>
    <recommendedName>
        <fullName evidence="4">aspartyl aminopeptidase</fullName>
        <ecNumber evidence="4">3.4.11.21</ecNumber>
    </recommendedName>
</protein>
<keyword evidence="9" id="KW-0862">Zinc</keyword>
<evidence type="ECO:0000256" key="4">
    <source>
        <dbReference type="ARBA" id="ARBA00011965"/>
    </source>
</evidence>
<dbReference type="SUPFAM" id="SSF101821">
    <property type="entry name" value="Aminopeptidase/glucanase lid domain"/>
    <property type="match status" value="1"/>
</dbReference>
<dbReference type="InterPro" id="IPR001948">
    <property type="entry name" value="Peptidase_M18"/>
</dbReference>
<dbReference type="SUPFAM" id="SSF53187">
    <property type="entry name" value="Zn-dependent exopeptidases"/>
    <property type="match status" value="1"/>
</dbReference>
<evidence type="ECO:0000256" key="11">
    <source>
        <dbReference type="SAM" id="MobiDB-lite"/>
    </source>
</evidence>
<dbReference type="GO" id="GO:0008270">
    <property type="term" value="F:zinc ion binding"/>
    <property type="evidence" value="ECO:0007669"/>
    <property type="project" value="InterPro"/>
</dbReference>
<evidence type="ECO:0000256" key="5">
    <source>
        <dbReference type="ARBA" id="ARBA00022438"/>
    </source>
</evidence>
<dbReference type="EC" id="3.4.11.21" evidence="4"/>
<keyword evidence="7" id="KW-0479">Metal-binding</keyword>
<dbReference type="PANTHER" id="PTHR28570">
    <property type="entry name" value="ASPARTYL AMINOPEPTIDASE"/>
    <property type="match status" value="1"/>
</dbReference>
<accession>A0AAV5QM44</accession>
<evidence type="ECO:0000256" key="1">
    <source>
        <dbReference type="ARBA" id="ARBA00001335"/>
    </source>
</evidence>
<dbReference type="GO" id="GO:0006508">
    <property type="term" value="P:proteolysis"/>
    <property type="evidence" value="ECO:0007669"/>
    <property type="project" value="UniProtKB-KW"/>
</dbReference>
<evidence type="ECO:0000256" key="3">
    <source>
        <dbReference type="ARBA" id="ARBA00008290"/>
    </source>
</evidence>
<evidence type="ECO:0000256" key="7">
    <source>
        <dbReference type="ARBA" id="ARBA00022723"/>
    </source>
</evidence>
<comment type="cofactor">
    <cofactor evidence="2">
        <name>Zn(2+)</name>
        <dbReference type="ChEBI" id="CHEBI:29105"/>
    </cofactor>
</comment>
<keyword evidence="13" id="KW-1185">Reference proteome</keyword>
<dbReference type="CDD" id="cd05658">
    <property type="entry name" value="M18_DAP"/>
    <property type="match status" value="1"/>
</dbReference>
<comment type="similarity">
    <text evidence="3">Belongs to the peptidase M18 family.</text>
</comment>
<evidence type="ECO:0000313" key="12">
    <source>
        <dbReference type="EMBL" id="GMM35617.1"/>
    </source>
</evidence>
<gene>
    <name evidence="12" type="ORF">DASC09_029420</name>
</gene>
<feature type="compositionally biased region" description="Basic and acidic residues" evidence="11">
    <location>
        <begin position="277"/>
        <end position="286"/>
    </location>
</feature>
<dbReference type="EMBL" id="BTFZ01000010">
    <property type="protein sequence ID" value="GMM35617.1"/>
    <property type="molecule type" value="Genomic_DNA"/>
</dbReference>
<keyword evidence="6" id="KW-0645">Protease</keyword>
<dbReference type="NCBIfam" id="NF002759">
    <property type="entry name" value="PRK02813.1"/>
    <property type="match status" value="1"/>
</dbReference>
<dbReference type="InterPro" id="IPR023358">
    <property type="entry name" value="Peptidase_M18_dom2"/>
</dbReference>
<dbReference type="GO" id="GO:0000324">
    <property type="term" value="C:fungal-type vacuole"/>
    <property type="evidence" value="ECO:0007669"/>
    <property type="project" value="TreeGrafter"/>
</dbReference>
<keyword evidence="10" id="KW-0482">Metalloprotease</keyword>
<dbReference type="GeneID" id="90073596"/>
<dbReference type="AlphaFoldDB" id="A0AAV5QM44"/>
<evidence type="ECO:0000256" key="9">
    <source>
        <dbReference type="ARBA" id="ARBA00022833"/>
    </source>
</evidence>
<sequence length="579" mass="63573">MTFFGDGFTYGFCVTIFAFFPLPPTTGTEQLIEGRVISAPVSLSYGPSTKHQKLFSVISASTFQPRIVKKSSYSLIELRYPLKMSSKSLQYANDFVSFLNSSPTPYHAVDTIKKSLLAKGFNELSEKTNWRGLIKKGSSYFVTRNGSSIIAFTVGQKWLPGNGISIIGAHTDSPTLRIKPVSKGTSNGFIQVKCETYGGGIFHSYFDRSFSVAGRLFITKNGKSYPKLVKIDKPILQIPTLAIHLDRSVNTKFEFNKETKLVPIAGLENPTGAKNFKKQEEKEHSCADGSDLSDEEFQALDSLVSRHSPEFMKVVAKEAGVEVSDIEDFELILFDHNKSTLGGLNDEFVFSGRLDNLFSCFCGTEAIINASKTLANEPGIRLLAMFDHEEIGSQSAQGADSNFIPSVMDRLSSLTGNEANADAVGHLSNGSYLYETSAKSFFLSSDVAHSGHPNYQENYESNHKPQMNCGPVIKINASQRYATNSPGIVLIKKCAEKAEVPLQLFVVRNDSPCGSTIGPIVCSKLGIRCLDIGAPILSMHSIRETGGSYDVEKLIKLFQSYYENFSQLESTIIVDGHLE</sequence>
<dbReference type="RefSeq" id="XP_064852617.1">
    <property type="nucleotide sequence ID" value="XM_064996545.1"/>
</dbReference>
<keyword evidence="8" id="KW-0378">Hydrolase</keyword>
<dbReference type="Gene3D" id="3.40.630.10">
    <property type="entry name" value="Zn peptidases"/>
    <property type="match status" value="1"/>
</dbReference>
<dbReference type="PRINTS" id="PR00932">
    <property type="entry name" value="AMINO1PTASE"/>
</dbReference>
<dbReference type="FunFam" id="2.30.250.10:FF:000001">
    <property type="entry name" value="Aspartyl aminopeptidase 1"/>
    <property type="match status" value="1"/>
</dbReference>